<dbReference type="EMBL" id="QZKU01000047">
    <property type="protein sequence ID" value="RJP23307.1"/>
    <property type="molecule type" value="Genomic_DNA"/>
</dbReference>
<reference evidence="7 8" key="1">
    <citation type="journal article" date="2017" name="ISME J.">
        <title>Energy and carbon metabolisms in a deep terrestrial subsurface fluid microbial community.</title>
        <authorList>
            <person name="Momper L."/>
            <person name="Jungbluth S.P."/>
            <person name="Lee M.D."/>
            <person name="Amend J.P."/>
        </authorList>
    </citation>
    <scope>NUCLEOTIDE SEQUENCE [LARGE SCALE GENOMIC DNA]</scope>
    <source>
        <strain evidence="7">SURF_5</strain>
    </source>
</reference>
<dbReference type="AlphaFoldDB" id="A0A3A4NS90"/>
<dbReference type="CDD" id="cd00377">
    <property type="entry name" value="ICL_PEPM"/>
    <property type="match status" value="1"/>
</dbReference>
<protein>
    <recommendedName>
        <fullName evidence="6">2-methylisocitrate lyase</fullName>
        <ecNumber evidence="3">4.1.3.30</ecNumber>
    </recommendedName>
</protein>
<evidence type="ECO:0000313" key="8">
    <source>
        <dbReference type="Proteomes" id="UP000265882"/>
    </source>
</evidence>
<dbReference type="PANTHER" id="PTHR42905:SF5">
    <property type="entry name" value="CARBOXYVINYL-CARBOXYPHOSPHONATE PHOSPHORYLMUTASE, CHLOROPLASTIC"/>
    <property type="match status" value="1"/>
</dbReference>
<evidence type="ECO:0000256" key="4">
    <source>
        <dbReference type="ARBA" id="ARBA00044762"/>
    </source>
</evidence>
<dbReference type="EC" id="4.1.3.30" evidence="3"/>
<dbReference type="InterPro" id="IPR039556">
    <property type="entry name" value="ICL/PEPM"/>
</dbReference>
<evidence type="ECO:0000256" key="5">
    <source>
        <dbReference type="ARBA" id="ARBA00057039"/>
    </source>
</evidence>
<dbReference type="InterPro" id="IPR018523">
    <property type="entry name" value="Isocitrate_lyase_ph_CS"/>
</dbReference>
<dbReference type="GO" id="GO:0046421">
    <property type="term" value="F:methylisocitrate lyase activity"/>
    <property type="evidence" value="ECO:0007669"/>
    <property type="project" value="UniProtKB-EC"/>
</dbReference>
<evidence type="ECO:0000256" key="2">
    <source>
        <dbReference type="ARBA" id="ARBA00009282"/>
    </source>
</evidence>
<dbReference type="InterPro" id="IPR015813">
    <property type="entry name" value="Pyrv/PenolPyrv_kinase-like_dom"/>
</dbReference>
<comment type="catalytic activity">
    <reaction evidence="1">
        <text>(2S,3R)-3-hydroxybutane-1,2,3-tricarboxylate = pyruvate + succinate</text>
        <dbReference type="Rhea" id="RHEA:16809"/>
        <dbReference type="ChEBI" id="CHEBI:15361"/>
        <dbReference type="ChEBI" id="CHEBI:30031"/>
        <dbReference type="ChEBI" id="CHEBI:57429"/>
        <dbReference type="EC" id="4.1.3.30"/>
    </reaction>
</comment>
<organism evidence="7 8">
    <name type="scientific">Abyssobacteria bacterium (strain SURF_5)</name>
    <dbReference type="NCBI Taxonomy" id="2093360"/>
    <lineage>
        <taxon>Bacteria</taxon>
        <taxon>Pseudomonadati</taxon>
        <taxon>Candidatus Hydrogenedentota</taxon>
        <taxon>Candidatus Abyssobacteria</taxon>
    </lineage>
</organism>
<dbReference type="Proteomes" id="UP000265882">
    <property type="component" value="Unassembled WGS sequence"/>
</dbReference>
<comment type="subunit">
    <text evidence="4">Homotetramer; dimer of dimers.</text>
</comment>
<dbReference type="InterPro" id="IPR040442">
    <property type="entry name" value="Pyrv_kinase-like_dom_sf"/>
</dbReference>
<proteinExistence type="inferred from homology"/>
<evidence type="ECO:0000313" key="7">
    <source>
        <dbReference type="EMBL" id="RJP23307.1"/>
    </source>
</evidence>
<dbReference type="PROSITE" id="PS00161">
    <property type="entry name" value="ISOCITRATE_LYASE"/>
    <property type="match status" value="1"/>
</dbReference>
<evidence type="ECO:0000256" key="6">
    <source>
        <dbReference type="ARBA" id="ARBA00073849"/>
    </source>
</evidence>
<evidence type="ECO:0000256" key="3">
    <source>
        <dbReference type="ARBA" id="ARBA00012260"/>
    </source>
</evidence>
<comment type="caution">
    <text evidence="7">The sequence shown here is derived from an EMBL/GenBank/DDBJ whole genome shotgun (WGS) entry which is preliminary data.</text>
</comment>
<gene>
    <name evidence="7" type="ORF">C4520_06570</name>
</gene>
<accession>A0A3A4NS90</accession>
<name>A0A3A4NS90_ABYX5</name>
<sequence>MMSSDRRVHQMIAQGEIFLAAGVYDALSAKLAERAGFHAVVVTGYGVSASTLGEPDFGLMTQTELIDAARRICNAVSIPVSVDGDTGYGGALNVFRLVEALKEMGARGVLLEDQVWPKRCGHMRGKDVIPAGEHEQKIRAAVEARGDYALMITARTDALATHGLDEAIRRANLYKQAGADLIFVEAPRTVEDLREIARQVPPPLVINCIEGGQTPLLPLEQLKELGFIAVGYVLSGLYAAAKALSDVYACLLEHGTSQPMRDRMMDFNEFAEVIGLSEKYALDERFRG</sequence>
<dbReference type="Pfam" id="PF13714">
    <property type="entry name" value="PEP_mutase"/>
    <property type="match status" value="1"/>
</dbReference>
<comment type="function">
    <text evidence="5">Involved in the catabolism of short chain fatty acids (SCFA) via the 2-methylcitrate cycle I (propionate degradation route). Catalyzes the thermodynamically favored C-C bond cleavage of (2R,3S)-2-methylisocitrate to yield pyruvate and succinate via an alpha-carboxy-carbanion intermediate.</text>
</comment>
<dbReference type="SUPFAM" id="SSF51621">
    <property type="entry name" value="Phosphoenolpyruvate/pyruvate domain"/>
    <property type="match status" value="1"/>
</dbReference>
<dbReference type="Gene3D" id="3.20.20.60">
    <property type="entry name" value="Phosphoenolpyruvate-binding domains"/>
    <property type="match status" value="1"/>
</dbReference>
<dbReference type="PANTHER" id="PTHR42905">
    <property type="entry name" value="PHOSPHOENOLPYRUVATE CARBOXYLASE"/>
    <property type="match status" value="1"/>
</dbReference>
<dbReference type="FunFam" id="3.20.20.60:FF:000009">
    <property type="entry name" value="2-methylisocitrate lyase"/>
    <property type="match status" value="1"/>
</dbReference>
<comment type="similarity">
    <text evidence="2">Belongs to the isocitrate lyase/PEP mutase superfamily. Methylisocitrate lyase family.</text>
</comment>
<evidence type="ECO:0000256" key="1">
    <source>
        <dbReference type="ARBA" id="ARBA00001050"/>
    </source>
</evidence>